<dbReference type="RefSeq" id="XP_009689395.1">
    <property type="nucleotide sequence ID" value="XM_009691100.1"/>
</dbReference>
<reference evidence="2 3" key="1">
    <citation type="journal article" date="2012" name="MBio">
        <title>Comparative genome analysis of three eukaryotic parasites with differing abilities to transform leukocytes reveals key mediators of Theileria-induced leukocyte transformation.</title>
        <authorList>
            <person name="Hayashida K."/>
            <person name="Hara Y."/>
            <person name="Abe T."/>
            <person name="Yamasaki C."/>
            <person name="Toyoda A."/>
            <person name="Kosuge T."/>
            <person name="Suzuki Y."/>
            <person name="Sato Y."/>
            <person name="Kawashima S."/>
            <person name="Katayama T."/>
            <person name="Wakaguri H."/>
            <person name="Inoue N."/>
            <person name="Homma K."/>
            <person name="Tada-Umezaki M."/>
            <person name="Yagi Y."/>
            <person name="Fujii Y."/>
            <person name="Habara T."/>
            <person name="Kanehisa M."/>
            <person name="Watanabe H."/>
            <person name="Ito K."/>
            <person name="Gojobori T."/>
            <person name="Sugawara H."/>
            <person name="Imanishi T."/>
            <person name="Weir W."/>
            <person name="Gardner M."/>
            <person name="Pain A."/>
            <person name="Shiels B."/>
            <person name="Hattori M."/>
            <person name="Nene V."/>
            <person name="Sugimoto C."/>
        </authorList>
    </citation>
    <scope>NUCLEOTIDE SEQUENCE [LARGE SCALE GENOMIC DNA]</scope>
    <source>
        <strain evidence="2 3">Shintoku</strain>
    </source>
</reference>
<evidence type="ECO:0000256" key="1">
    <source>
        <dbReference type="SAM" id="MobiDB-lite"/>
    </source>
</evidence>
<organism evidence="2 3">
    <name type="scientific">Theileria orientalis strain Shintoku</name>
    <dbReference type="NCBI Taxonomy" id="869250"/>
    <lineage>
        <taxon>Eukaryota</taxon>
        <taxon>Sar</taxon>
        <taxon>Alveolata</taxon>
        <taxon>Apicomplexa</taxon>
        <taxon>Aconoidasida</taxon>
        <taxon>Piroplasmida</taxon>
        <taxon>Theileriidae</taxon>
        <taxon>Theileria</taxon>
    </lineage>
</organism>
<gene>
    <name evidence="2" type="ORF">TOT_010000556</name>
</gene>
<dbReference type="KEGG" id="tot:TOT_010000556"/>
<name>J4DNK0_THEOR</name>
<proteinExistence type="predicted"/>
<dbReference type="AlphaFoldDB" id="J4DNK0"/>
<dbReference type="EMBL" id="AP011946">
    <property type="protein sequence ID" value="BAM39094.1"/>
    <property type="molecule type" value="Genomic_DNA"/>
</dbReference>
<dbReference type="Proteomes" id="UP000003786">
    <property type="component" value="Chromosome 1"/>
</dbReference>
<sequence>MKAVAQIQTVFVMSLKSKTRKRDSKKRASKAGKIVCKDEQGKSNPGLLGGKEGGISPRQPATAQCPEDGSYQRIELQALLRSLRSQSSTGLGVDLDINTAATKDNFRSQLALMQRYLRQDTGLLFKLQIKEFYQASETHKVVTKA</sequence>
<evidence type="ECO:0000313" key="3">
    <source>
        <dbReference type="Proteomes" id="UP000003786"/>
    </source>
</evidence>
<feature type="compositionally biased region" description="Basic residues" evidence="1">
    <location>
        <begin position="17"/>
        <end position="30"/>
    </location>
</feature>
<evidence type="ECO:0000313" key="2">
    <source>
        <dbReference type="EMBL" id="BAM39094.1"/>
    </source>
</evidence>
<keyword evidence="3" id="KW-1185">Reference proteome</keyword>
<protein>
    <submittedName>
        <fullName evidence="2">Uncharacterized protein</fullName>
    </submittedName>
</protein>
<dbReference type="GeneID" id="20713457"/>
<dbReference type="VEuPathDB" id="PiroplasmaDB:TOT_010000556"/>
<accession>J4DNK0</accession>
<feature type="region of interest" description="Disordered" evidence="1">
    <location>
        <begin position="16"/>
        <end position="67"/>
    </location>
</feature>